<dbReference type="Proteomes" id="UP000527616">
    <property type="component" value="Unassembled WGS sequence"/>
</dbReference>
<gene>
    <name evidence="2" type="ORF">GGQ54_001901</name>
</gene>
<dbReference type="RefSeq" id="WP_179445176.1">
    <property type="nucleotide sequence ID" value="NZ_JACBZS010000001.1"/>
</dbReference>
<feature type="transmembrane region" description="Helical" evidence="1">
    <location>
        <begin position="77"/>
        <end position="98"/>
    </location>
</feature>
<organism evidence="2 3">
    <name type="scientific">Naumannella cuiyingiana</name>
    <dbReference type="NCBI Taxonomy" id="1347891"/>
    <lineage>
        <taxon>Bacteria</taxon>
        <taxon>Bacillati</taxon>
        <taxon>Actinomycetota</taxon>
        <taxon>Actinomycetes</taxon>
        <taxon>Propionibacteriales</taxon>
        <taxon>Propionibacteriaceae</taxon>
        <taxon>Naumannella</taxon>
    </lineage>
</organism>
<proteinExistence type="predicted"/>
<evidence type="ECO:0000313" key="3">
    <source>
        <dbReference type="Proteomes" id="UP000527616"/>
    </source>
</evidence>
<keyword evidence="1" id="KW-0812">Transmembrane</keyword>
<dbReference type="AlphaFoldDB" id="A0A7Z0D9P6"/>
<dbReference type="EMBL" id="JACBZS010000001">
    <property type="protein sequence ID" value="NYI71341.1"/>
    <property type="molecule type" value="Genomic_DNA"/>
</dbReference>
<protein>
    <submittedName>
        <fullName evidence="2">Uncharacterized protein</fullName>
    </submittedName>
</protein>
<keyword evidence="1" id="KW-1133">Transmembrane helix</keyword>
<keyword evidence="1" id="KW-0472">Membrane</keyword>
<evidence type="ECO:0000313" key="2">
    <source>
        <dbReference type="EMBL" id="NYI71341.1"/>
    </source>
</evidence>
<keyword evidence="3" id="KW-1185">Reference proteome</keyword>
<evidence type="ECO:0000256" key="1">
    <source>
        <dbReference type="SAM" id="Phobius"/>
    </source>
</evidence>
<feature type="transmembrane region" description="Helical" evidence="1">
    <location>
        <begin position="37"/>
        <end position="57"/>
    </location>
</feature>
<reference evidence="2 3" key="1">
    <citation type="submission" date="2020-07" db="EMBL/GenBank/DDBJ databases">
        <title>Sequencing the genomes of 1000 actinobacteria strains.</title>
        <authorList>
            <person name="Klenk H.-P."/>
        </authorList>
    </citation>
    <scope>NUCLEOTIDE SEQUENCE [LARGE SCALE GENOMIC DNA]</scope>
    <source>
        <strain evidence="2 3">DSM 103164</strain>
    </source>
</reference>
<feature type="transmembrane region" description="Helical" evidence="1">
    <location>
        <begin position="6"/>
        <end position="25"/>
    </location>
</feature>
<sequence>MTNVLSAVLFRLPEVIVLVVGLVLIGTRATGPRRSLGLIGCASLLVSTVLGTAYAYLLPYVVTTLDLPLASPVVSLLALPGVVTGVVGVALLIAAVCVRAPQQIPAGPPPARAR</sequence>
<comment type="caution">
    <text evidence="2">The sequence shown here is derived from an EMBL/GenBank/DDBJ whole genome shotgun (WGS) entry which is preliminary data.</text>
</comment>
<name>A0A7Z0D9P6_9ACTN</name>
<accession>A0A7Z0D9P6</accession>